<sequence length="116" mass="12273">MNTTNSTEVHPRARSQPLTVRLPSWLRGRRGLVLLGTLVLGLGLAFNWSWLVAAGVAPLLLSVLPCVAMCALGLCMKRVAGSANKASSIVSEDSAVSGTQEMPRSCCASEHNAVER</sequence>
<evidence type="ECO:0000256" key="1">
    <source>
        <dbReference type="SAM" id="MobiDB-lite"/>
    </source>
</evidence>
<reference evidence="3" key="1">
    <citation type="submission" date="2016-04" db="EMBL/GenBank/DDBJ databases">
        <title>Fast-growing isolate from the root nodules of Vavilovia formosa.</title>
        <authorList>
            <person name="Kimeklis A."/>
            <person name="Safronova V."/>
            <person name="Belimov A."/>
            <person name="Andronov E."/>
        </authorList>
    </citation>
    <scope>NUCLEOTIDE SEQUENCE [LARGE SCALE GENOMIC DNA]</scope>
    <source>
        <strain evidence="3">Vaf-46</strain>
    </source>
</reference>
<organism evidence="3">
    <name type="scientific">Rhizobium leguminosarum</name>
    <dbReference type="NCBI Taxonomy" id="384"/>
    <lineage>
        <taxon>Bacteria</taxon>
        <taxon>Pseudomonadati</taxon>
        <taxon>Pseudomonadota</taxon>
        <taxon>Alphaproteobacteria</taxon>
        <taxon>Hyphomicrobiales</taxon>
        <taxon>Rhizobiaceae</taxon>
        <taxon>Rhizobium/Agrobacterium group</taxon>
        <taxon>Rhizobium</taxon>
    </lineage>
</organism>
<feature type="transmembrane region" description="Helical" evidence="2">
    <location>
        <begin position="56"/>
        <end position="75"/>
    </location>
</feature>
<feature type="transmembrane region" description="Helical" evidence="2">
    <location>
        <begin position="31"/>
        <end position="50"/>
    </location>
</feature>
<keyword evidence="2" id="KW-1133">Transmembrane helix</keyword>
<dbReference type="AlphaFoldDB" id="A0A179BET0"/>
<evidence type="ECO:0008006" key="4">
    <source>
        <dbReference type="Google" id="ProtNLM"/>
    </source>
</evidence>
<keyword evidence="2" id="KW-0812">Transmembrane</keyword>
<evidence type="ECO:0000256" key="2">
    <source>
        <dbReference type="SAM" id="Phobius"/>
    </source>
</evidence>
<evidence type="ECO:0000313" key="3">
    <source>
        <dbReference type="EMBL" id="OAP90227.1"/>
    </source>
</evidence>
<protein>
    <recommendedName>
        <fullName evidence="4">DUF2892 domain-containing protein</fullName>
    </recommendedName>
</protein>
<gene>
    <name evidence="3" type="ORF">A4U53_30370</name>
</gene>
<name>A0A179BET0_RHILE</name>
<dbReference type="EMBL" id="LWBS01000423">
    <property type="protein sequence ID" value="OAP90227.1"/>
    <property type="molecule type" value="Genomic_DNA"/>
</dbReference>
<proteinExistence type="predicted"/>
<accession>A0A179BET0</accession>
<comment type="caution">
    <text evidence="3">The sequence shown here is derived from an EMBL/GenBank/DDBJ whole genome shotgun (WGS) entry which is preliminary data.</text>
</comment>
<feature type="region of interest" description="Disordered" evidence="1">
    <location>
        <begin position="94"/>
        <end position="116"/>
    </location>
</feature>
<keyword evidence="2" id="KW-0472">Membrane</keyword>